<feature type="region of interest" description="Disordered" evidence="6">
    <location>
        <begin position="1"/>
        <end position="27"/>
    </location>
</feature>
<keyword evidence="9" id="KW-1185">Reference proteome</keyword>
<dbReference type="InterPro" id="IPR001138">
    <property type="entry name" value="Zn2Cys6_DnaBD"/>
</dbReference>
<dbReference type="STRING" id="1890683.A0A427YG30"/>
<evidence type="ECO:0000256" key="2">
    <source>
        <dbReference type="ARBA" id="ARBA00022723"/>
    </source>
</evidence>
<dbReference type="InterPro" id="IPR007219">
    <property type="entry name" value="XnlR_reg_dom"/>
</dbReference>
<dbReference type="AlphaFoldDB" id="A0A427YG30"/>
<keyword evidence="5" id="KW-0539">Nucleus</keyword>
<feature type="compositionally biased region" description="Polar residues" evidence="6">
    <location>
        <begin position="92"/>
        <end position="107"/>
    </location>
</feature>
<name>A0A427YG30_9TREE</name>
<evidence type="ECO:0000313" key="8">
    <source>
        <dbReference type="EMBL" id="RSH90003.1"/>
    </source>
</evidence>
<dbReference type="Gene3D" id="4.10.240.10">
    <property type="entry name" value="Zn(2)-C6 fungal-type DNA-binding domain"/>
    <property type="match status" value="1"/>
</dbReference>
<dbReference type="EMBL" id="RSCD01000011">
    <property type="protein sequence ID" value="RSH90003.1"/>
    <property type="molecule type" value="Genomic_DNA"/>
</dbReference>
<dbReference type="PROSITE" id="PS00463">
    <property type="entry name" value="ZN2_CY6_FUNGAL_1"/>
    <property type="match status" value="1"/>
</dbReference>
<dbReference type="GO" id="GO:0006351">
    <property type="term" value="P:DNA-templated transcription"/>
    <property type="evidence" value="ECO:0007669"/>
    <property type="project" value="InterPro"/>
</dbReference>
<evidence type="ECO:0000313" key="9">
    <source>
        <dbReference type="Proteomes" id="UP000279259"/>
    </source>
</evidence>
<dbReference type="GO" id="GO:0008270">
    <property type="term" value="F:zinc ion binding"/>
    <property type="evidence" value="ECO:0007669"/>
    <property type="project" value="InterPro"/>
</dbReference>
<evidence type="ECO:0000256" key="3">
    <source>
        <dbReference type="ARBA" id="ARBA00023015"/>
    </source>
</evidence>
<evidence type="ECO:0000256" key="1">
    <source>
        <dbReference type="ARBA" id="ARBA00004123"/>
    </source>
</evidence>
<proteinExistence type="predicted"/>
<evidence type="ECO:0000256" key="4">
    <source>
        <dbReference type="ARBA" id="ARBA00023163"/>
    </source>
</evidence>
<comment type="caution">
    <text evidence="8">The sequence shown here is derived from an EMBL/GenBank/DDBJ whole genome shotgun (WGS) entry which is preliminary data.</text>
</comment>
<feature type="region of interest" description="Disordered" evidence="6">
    <location>
        <begin position="92"/>
        <end position="121"/>
    </location>
</feature>
<dbReference type="InterPro" id="IPR050815">
    <property type="entry name" value="TF_fung"/>
</dbReference>
<dbReference type="PANTHER" id="PTHR47338:SF5">
    <property type="entry name" value="ZN(II)2CYS6 TRANSCRIPTION FACTOR (EUROFUNG)"/>
    <property type="match status" value="1"/>
</dbReference>
<dbReference type="PROSITE" id="PS50048">
    <property type="entry name" value="ZN2_CY6_FUNGAL_2"/>
    <property type="match status" value="1"/>
</dbReference>
<dbReference type="Proteomes" id="UP000279259">
    <property type="component" value="Unassembled WGS sequence"/>
</dbReference>
<dbReference type="SMART" id="SM00066">
    <property type="entry name" value="GAL4"/>
    <property type="match status" value="1"/>
</dbReference>
<dbReference type="PANTHER" id="PTHR47338">
    <property type="entry name" value="ZN(II)2CYS6 TRANSCRIPTION FACTOR (EUROFUNG)-RELATED"/>
    <property type="match status" value="1"/>
</dbReference>
<accession>A0A427YG30</accession>
<keyword evidence="2" id="KW-0479">Metal-binding</keyword>
<protein>
    <recommendedName>
        <fullName evidence="7">Zn(2)-C6 fungal-type domain-containing protein</fullName>
    </recommendedName>
</protein>
<feature type="domain" description="Zn(2)-C6 fungal-type" evidence="7">
    <location>
        <begin position="28"/>
        <end position="66"/>
    </location>
</feature>
<reference evidence="8 9" key="1">
    <citation type="submission" date="2018-11" db="EMBL/GenBank/DDBJ databases">
        <title>Genome sequence of Saitozyma podzolica DSM 27192.</title>
        <authorList>
            <person name="Aliyu H."/>
            <person name="Gorte O."/>
            <person name="Ochsenreither K."/>
        </authorList>
    </citation>
    <scope>NUCLEOTIDE SEQUENCE [LARGE SCALE GENOMIC DNA]</scope>
    <source>
        <strain evidence="8 9">DSM 27192</strain>
    </source>
</reference>
<organism evidence="8 9">
    <name type="scientific">Saitozyma podzolica</name>
    <dbReference type="NCBI Taxonomy" id="1890683"/>
    <lineage>
        <taxon>Eukaryota</taxon>
        <taxon>Fungi</taxon>
        <taxon>Dikarya</taxon>
        <taxon>Basidiomycota</taxon>
        <taxon>Agaricomycotina</taxon>
        <taxon>Tremellomycetes</taxon>
        <taxon>Tremellales</taxon>
        <taxon>Trimorphomycetaceae</taxon>
        <taxon>Saitozyma</taxon>
    </lineage>
</organism>
<dbReference type="SUPFAM" id="SSF57701">
    <property type="entry name" value="Zn2/Cys6 DNA-binding domain"/>
    <property type="match status" value="1"/>
</dbReference>
<gene>
    <name evidence="8" type="ORF">EHS25_001336</name>
</gene>
<keyword evidence="3" id="KW-0805">Transcription regulation</keyword>
<dbReference type="GO" id="GO:0003677">
    <property type="term" value="F:DNA binding"/>
    <property type="evidence" value="ECO:0007669"/>
    <property type="project" value="InterPro"/>
</dbReference>
<evidence type="ECO:0000256" key="6">
    <source>
        <dbReference type="SAM" id="MobiDB-lite"/>
    </source>
</evidence>
<dbReference type="GO" id="GO:0005634">
    <property type="term" value="C:nucleus"/>
    <property type="evidence" value="ECO:0007669"/>
    <property type="project" value="UniProtKB-SubCell"/>
</dbReference>
<sequence>MIDQGQAAGEQHGTPAGQTSVRKRASKACSRCRRYRTKCLPLRAELVGSPPCKSCVSLGLQDECIFPPRGHSHQDRVYRRRTAMTNDLAIPTQPQANVPTSPHTPRISSPSASASGVAPHDHNEHLLFPQGEVIQAIRNYVSSYFQLGFLHKAIFIERYRQDPSSVPVFLLLAICSVAAPFTPCLVERHGGKQHAKEVFLNRADNMYGSEMLKPTLERAQAFLLLGVAEWGRGDGPKAWMLIGTAVRMAGFLGLHREAAYQLPPNPTPEDIIESEVARRTFWAIACHENLLSGQSRPIQMPLAEIDAMLPCEESDFNFGIQPTSRASLSGTLARVPGSQHADDSRSLFSSLVQVKILWSLTARHACRTPSDVWLQSSQSILTALQDFETSLPRRHRFNVVNLRGWMVEGLDMDQRVFWQCMAGEMVANSQTLLAHVETFFSTRSPQLGFPPIQVFGVFMCGNVFSYLCKWPELCPSSAPQAESCFHRCLDILDQLSDAWQLAGQWHTALLASRITAPQQRGRFRATVRDESTLDDELRGIFGPRSETVISPSSGVRRQVEPDESAVSALQALRPLPAADAGPGVIRDHTLAPPVELFNIDTDGFVVPQQIDAFDVTNMGNVENASYMFDAFDSFGDELSAFLQGGLPISDVDNGPLIYRDR</sequence>
<dbReference type="GO" id="GO:0000981">
    <property type="term" value="F:DNA-binding transcription factor activity, RNA polymerase II-specific"/>
    <property type="evidence" value="ECO:0007669"/>
    <property type="project" value="InterPro"/>
</dbReference>
<keyword evidence="4" id="KW-0804">Transcription</keyword>
<dbReference type="OrthoDB" id="2399539at2759"/>
<comment type="subcellular location">
    <subcellularLocation>
        <location evidence="1">Nucleus</location>
    </subcellularLocation>
</comment>
<evidence type="ECO:0000259" key="7">
    <source>
        <dbReference type="PROSITE" id="PS50048"/>
    </source>
</evidence>
<dbReference type="Pfam" id="PF04082">
    <property type="entry name" value="Fungal_trans"/>
    <property type="match status" value="1"/>
</dbReference>
<evidence type="ECO:0000256" key="5">
    <source>
        <dbReference type="ARBA" id="ARBA00023242"/>
    </source>
</evidence>
<dbReference type="InterPro" id="IPR036864">
    <property type="entry name" value="Zn2-C6_fun-type_DNA-bd_sf"/>
</dbReference>
<dbReference type="CDD" id="cd00067">
    <property type="entry name" value="GAL4"/>
    <property type="match status" value="1"/>
</dbReference>
<dbReference type="SMART" id="SM00906">
    <property type="entry name" value="Fungal_trans"/>
    <property type="match status" value="1"/>
</dbReference>
<dbReference type="CDD" id="cd12148">
    <property type="entry name" value="fungal_TF_MHR"/>
    <property type="match status" value="1"/>
</dbReference>